<feature type="transmembrane region" description="Helical" evidence="5">
    <location>
        <begin position="21"/>
        <end position="41"/>
    </location>
</feature>
<dbReference type="OrthoDB" id="199246at2157"/>
<evidence type="ECO:0000256" key="3">
    <source>
        <dbReference type="ARBA" id="ARBA00022989"/>
    </source>
</evidence>
<proteinExistence type="predicted"/>
<dbReference type="Pfam" id="PF04932">
    <property type="entry name" value="Wzy_C"/>
    <property type="match status" value="1"/>
</dbReference>
<dbReference type="GO" id="GO:0016020">
    <property type="term" value="C:membrane"/>
    <property type="evidence" value="ECO:0007669"/>
    <property type="project" value="UniProtKB-SubCell"/>
</dbReference>
<keyword evidence="8" id="KW-1185">Reference proteome</keyword>
<keyword evidence="4 5" id="KW-0472">Membrane</keyword>
<feature type="transmembrane region" description="Helical" evidence="5">
    <location>
        <begin position="198"/>
        <end position="220"/>
    </location>
</feature>
<dbReference type="InterPro" id="IPR051533">
    <property type="entry name" value="WaaL-like"/>
</dbReference>
<protein>
    <submittedName>
        <fullName evidence="7">O-Antigen ligase</fullName>
    </submittedName>
</protein>
<feature type="transmembrane region" description="Helical" evidence="5">
    <location>
        <begin position="135"/>
        <end position="155"/>
    </location>
</feature>
<reference evidence="7 8" key="1">
    <citation type="submission" date="2012-11" db="EMBL/GenBank/DDBJ databases">
        <title>FINISHED of Natronococcus occultus SP4, DSM 3396.</title>
        <authorList>
            <consortium name="DOE Joint Genome Institute"/>
            <person name="Eisen J."/>
            <person name="Huntemann M."/>
            <person name="Wei C.-L."/>
            <person name="Han J."/>
            <person name="Detter J.C."/>
            <person name="Han C."/>
            <person name="Tapia R."/>
            <person name="Chen A."/>
            <person name="Kyrpides N."/>
            <person name="Mavromatis K."/>
            <person name="Markowitz V."/>
            <person name="Szeto E."/>
            <person name="Ivanova N."/>
            <person name="Mikhailova N."/>
            <person name="Ovchinnikova G."/>
            <person name="Pagani I."/>
            <person name="Pati A."/>
            <person name="Goodwin L."/>
            <person name="Nordberg H.P."/>
            <person name="Cantor M.N."/>
            <person name="Hua S.X."/>
            <person name="Woyke T."/>
            <person name="Eisen J."/>
            <person name="Klenk H.-P."/>
            <person name="Klenk H.-P."/>
        </authorList>
    </citation>
    <scope>NUCLEOTIDE SEQUENCE [LARGE SCALE GENOMIC DNA]</scope>
    <source>
        <strain evidence="7 8">SP4</strain>
    </source>
</reference>
<dbReference type="PANTHER" id="PTHR37422">
    <property type="entry name" value="TEICHURONIC ACID BIOSYNTHESIS PROTEIN TUAE"/>
    <property type="match status" value="1"/>
</dbReference>
<feature type="transmembrane region" description="Helical" evidence="5">
    <location>
        <begin position="167"/>
        <end position="186"/>
    </location>
</feature>
<organism evidence="7 8">
    <name type="scientific">Natronococcus occultus SP4</name>
    <dbReference type="NCBI Taxonomy" id="694430"/>
    <lineage>
        <taxon>Archaea</taxon>
        <taxon>Methanobacteriati</taxon>
        <taxon>Methanobacteriota</taxon>
        <taxon>Stenosarchaea group</taxon>
        <taxon>Halobacteria</taxon>
        <taxon>Halobacteriales</taxon>
        <taxon>Natrialbaceae</taxon>
        <taxon>Natronococcus</taxon>
    </lineage>
</organism>
<dbReference type="GeneID" id="14403676"/>
<evidence type="ECO:0000256" key="1">
    <source>
        <dbReference type="ARBA" id="ARBA00004141"/>
    </source>
</evidence>
<feature type="transmembrane region" description="Helical" evidence="5">
    <location>
        <begin position="300"/>
        <end position="317"/>
    </location>
</feature>
<feature type="domain" description="O-antigen ligase-related" evidence="6">
    <location>
        <begin position="284"/>
        <end position="413"/>
    </location>
</feature>
<feature type="transmembrane region" description="Helical" evidence="5">
    <location>
        <begin position="80"/>
        <end position="98"/>
    </location>
</feature>
<dbReference type="AlphaFoldDB" id="L0K1Z3"/>
<feature type="transmembrane region" description="Helical" evidence="5">
    <location>
        <begin position="240"/>
        <end position="264"/>
    </location>
</feature>
<evidence type="ECO:0000256" key="2">
    <source>
        <dbReference type="ARBA" id="ARBA00022692"/>
    </source>
</evidence>
<dbReference type="PANTHER" id="PTHR37422:SF13">
    <property type="entry name" value="LIPOPOLYSACCHARIDE BIOSYNTHESIS PROTEIN PA4999-RELATED"/>
    <property type="match status" value="1"/>
</dbReference>
<feature type="transmembrane region" description="Helical" evidence="5">
    <location>
        <begin position="47"/>
        <end position="68"/>
    </location>
</feature>
<accession>L0K1Z3</accession>
<dbReference type="eggNOG" id="arCOG08190">
    <property type="taxonomic scope" value="Archaea"/>
</dbReference>
<dbReference type="STRING" id="694430.Natoc_3289"/>
<feature type="transmembrane region" description="Helical" evidence="5">
    <location>
        <begin position="324"/>
        <end position="347"/>
    </location>
</feature>
<gene>
    <name evidence="7" type="ORF">Natoc_3289</name>
</gene>
<dbReference type="InterPro" id="IPR007016">
    <property type="entry name" value="O-antigen_ligase-rel_domated"/>
</dbReference>
<feature type="transmembrane region" description="Helical" evidence="5">
    <location>
        <begin position="400"/>
        <end position="423"/>
    </location>
</feature>
<keyword evidence="2 5" id="KW-0812">Transmembrane</keyword>
<comment type="subcellular location">
    <subcellularLocation>
        <location evidence="1">Membrane</location>
        <topology evidence="1">Multi-pass membrane protein</topology>
    </subcellularLocation>
</comment>
<dbReference type="Proteomes" id="UP000010878">
    <property type="component" value="Chromosome"/>
</dbReference>
<keyword evidence="7" id="KW-0436">Ligase</keyword>
<dbReference type="KEGG" id="nou:Natoc_3289"/>
<evidence type="ECO:0000259" key="6">
    <source>
        <dbReference type="Pfam" id="PF04932"/>
    </source>
</evidence>
<dbReference type="HOGENOM" id="CLU_565775_0_0_2"/>
<feature type="transmembrane region" description="Helical" evidence="5">
    <location>
        <begin position="110"/>
        <end position="128"/>
    </location>
</feature>
<dbReference type="EMBL" id="CP003929">
    <property type="protein sequence ID" value="AGB39026.1"/>
    <property type="molecule type" value="Genomic_DNA"/>
</dbReference>
<feature type="transmembrane region" description="Helical" evidence="5">
    <location>
        <begin position="276"/>
        <end position="294"/>
    </location>
</feature>
<dbReference type="RefSeq" id="WP_015322465.1">
    <property type="nucleotide sequence ID" value="NC_019974.1"/>
</dbReference>
<evidence type="ECO:0000256" key="5">
    <source>
        <dbReference type="SAM" id="Phobius"/>
    </source>
</evidence>
<feature type="transmembrane region" description="Helical" evidence="5">
    <location>
        <begin position="453"/>
        <end position="471"/>
    </location>
</feature>
<evidence type="ECO:0000313" key="8">
    <source>
        <dbReference type="Proteomes" id="UP000010878"/>
    </source>
</evidence>
<evidence type="ECO:0000313" key="7">
    <source>
        <dbReference type="EMBL" id="AGB39026.1"/>
    </source>
</evidence>
<sequence>MSAVEREPATLFDQGWDLDRLVDGVVYALFGLHLLVVLLAYATDLVVAWQVAAFAVLLSAVLGCRLAADAYQEFEHRQAAVLSVLGISFVVLGILYQSSSPGLGLGPNRLLALAVVFGSLLTFLLVVSDARGYTVGQWAAVGCFAVLTALYFVHTLEYDPSSTQSRWPIWAAVVLGTNLFVIPRFVPSRIFLWILPRLATVVVMLGLGTYVVGEYSLWIFEVRQWSGTPSVPLVDTDITTIQSIFPNPNSFGLVAFAGFVGAIVELHRSALARRPLEIALAVLLAAICAVGVFLSNARAAMLASVVVLTIYVAYALGGRLAAPVASVAALFGVAGLLVAMYLDIIGITTSGRFELWSASLSAVRDGPLLFGHGSGPANLVIEPYLEGETAPLPHNAYLTVLLQTGLVGGIAYLGVVGGSIVAGMLDFERADGAMLAFTVGWAVHKFFESYTLFEWSIGAVLASLTIGYLLFGTGE</sequence>
<evidence type="ECO:0000256" key="4">
    <source>
        <dbReference type="ARBA" id="ARBA00023136"/>
    </source>
</evidence>
<keyword evidence="3 5" id="KW-1133">Transmembrane helix</keyword>
<name>L0K1Z3_9EURY</name>
<dbReference type="GO" id="GO:0016874">
    <property type="term" value="F:ligase activity"/>
    <property type="evidence" value="ECO:0007669"/>
    <property type="project" value="UniProtKB-KW"/>
</dbReference>